<feature type="compositionally biased region" description="Low complexity" evidence="1">
    <location>
        <begin position="829"/>
        <end position="840"/>
    </location>
</feature>
<dbReference type="InterPro" id="IPR043904">
    <property type="entry name" value="PhoD_2-like"/>
</dbReference>
<accession>A0A9W8G5I8</accession>
<dbReference type="Pfam" id="PF19050">
    <property type="entry name" value="PhoD_2"/>
    <property type="match status" value="2"/>
</dbReference>
<name>A0A9W8G5I8_9FUNG</name>
<feature type="compositionally biased region" description="Low complexity" evidence="1">
    <location>
        <begin position="103"/>
        <end position="117"/>
    </location>
</feature>
<evidence type="ECO:0000313" key="3">
    <source>
        <dbReference type="EMBL" id="KAJ2675693.1"/>
    </source>
</evidence>
<evidence type="ECO:0000256" key="1">
    <source>
        <dbReference type="SAM" id="MobiDB-lite"/>
    </source>
</evidence>
<reference evidence="3" key="1">
    <citation type="submission" date="2022-07" db="EMBL/GenBank/DDBJ databases">
        <title>Phylogenomic reconstructions and comparative analyses of Kickxellomycotina fungi.</title>
        <authorList>
            <person name="Reynolds N.K."/>
            <person name="Stajich J.E."/>
            <person name="Barry K."/>
            <person name="Grigoriev I.V."/>
            <person name="Crous P."/>
            <person name="Smith M.E."/>
        </authorList>
    </citation>
    <scope>NUCLEOTIDE SEQUENCE</scope>
    <source>
        <strain evidence="3">NRRL 3115</strain>
    </source>
</reference>
<feature type="domain" description="PhoD-like phosphatase" evidence="2">
    <location>
        <begin position="594"/>
        <end position="767"/>
    </location>
</feature>
<dbReference type="Proteomes" id="UP001151518">
    <property type="component" value="Unassembled WGS sequence"/>
</dbReference>
<dbReference type="OrthoDB" id="9999821at2759"/>
<feature type="compositionally biased region" description="Polar residues" evidence="1">
    <location>
        <begin position="158"/>
        <end position="170"/>
    </location>
</feature>
<dbReference type="PANTHER" id="PTHR46689">
    <property type="entry name" value="MEMBRANE PROTEIN, PUTATIVE-RELATED"/>
    <property type="match status" value="1"/>
</dbReference>
<feature type="compositionally biased region" description="Polar residues" evidence="1">
    <location>
        <begin position="1"/>
        <end position="19"/>
    </location>
</feature>
<protein>
    <recommendedName>
        <fullName evidence="2">PhoD-like phosphatase domain-containing protein</fullName>
    </recommendedName>
</protein>
<feature type="compositionally biased region" description="Low complexity" evidence="1">
    <location>
        <begin position="920"/>
        <end position="959"/>
    </location>
</feature>
<feature type="region of interest" description="Disordered" evidence="1">
    <location>
        <begin position="1"/>
        <end position="29"/>
    </location>
</feature>
<gene>
    <name evidence="3" type="ORF">GGI25_003891</name>
</gene>
<feature type="compositionally biased region" description="Pro residues" evidence="1">
    <location>
        <begin position="960"/>
        <end position="986"/>
    </location>
</feature>
<feature type="compositionally biased region" description="Low complexity" evidence="1">
    <location>
        <begin position="987"/>
        <end position="1004"/>
    </location>
</feature>
<evidence type="ECO:0000259" key="2">
    <source>
        <dbReference type="Pfam" id="PF19050"/>
    </source>
</evidence>
<feature type="region of interest" description="Disordered" evidence="1">
    <location>
        <begin position="825"/>
        <end position="1013"/>
    </location>
</feature>
<evidence type="ECO:0000313" key="4">
    <source>
        <dbReference type="Proteomes" id="UP001151518"/>
    </source>
</evidence>
<proteinExistence type="predicted"/>
<dbReference type="PANTHER" id="PTHR46689:SF2">
    <property type="entry name" value="WW DOMAIN PROTEIN (AFU_ORTHOLOGUE AFUA_6G06520)"/>
    <property type="match status" value="1"/>
</dbReference>
<dbReference type="GO" id="GO:0016020">
    <property type="term" value="C:membrane"/>
    <property type="evidence" value="ECO:0007669"/>
    <property type="project" value="TreeGrafter"/>
</dbReference>
<feature type="domain" description="PhoD-like phosphatase" evidence="2">
    <location>
        <begin position="310"/>
        <end position="588"/>
    </location>
</feature>
<dbReference type="AlphaFoldDB" id="A0A9W8G5I8"/>
<dbReference type="EMBL" id="JANBTW010000046">
    <property type="protein sequence ID" value="KAJ2675693.1"/>
    <property type="molecule type" value="Genomic_DNA"/>
</dbReference>
<comment type="caution">
    <text evidence="3">The sequence shown here is derived from an EMBL/GenBank/DDBJ whole genome shotgun (WGS) entry which is preliminary data.</text>
</comment>
<sequence>MDAGHPQSNKPLSPTNPFSGMSEDAQHSGTAYPATAGVYAGQASGADMTSAEARLANLQLNNSALSAAQQQVLSPGYGTSAPYSAGSHMTGASPPPASMQMVSPNSAASPGNSAPGGQPFLQLQGRSSGFAPGYGPQDPVAFNAVSPPVQPQLQPQPTRTSLDTPNQPSQPVLPPLIGPLLQFVNVELERALWHGSVLVLTNESLLPQGASRAQASPSYQAAGSSMHAGPTPAAVGSRAPVVEVWDDGVHGPGTGKPTVFPAKAIYTEPTYKYTFWRADITVALPQENEVDVVYQVFWDADETAIQSYSARPTYTFRLPAQASQWRMCVTSNTQFSRRVPDAARAALHGAGPVFRDLLAKHKANPFHVWIGTGGQFTGEGVWEDCEAVLRPFVLPGTDHSRRAHVQWTAEMAAAIERWYFLEYLRQWFGIGASHPLEQEGQRVFRQAAESIPYAFTPDSEIFPGFGSFDNQLQFTPVFNGLRHTGAKYFALFQAHTTPTLAHSEHGFLGEGYHAIRKLGPYTALLMLDTRTERQLAGIVDRHSYDVLFSELEARVPATATNLIVVTSNPVVFPRTKNFEALLRGASTTGLTSIISYAVGKQARNDWVARDRFGEPLAVTMLNDFWTSAVHRSERAFLVHSLQEFARRRSCRVTFASGHVNCIAASHLRTYTDSRFDPRKYPEQRGFVSDFRSMIQLTVSGVVQEPADSLTLRAYHFAGKSAPFDTFTEEKLYKTFNVDVNHLPPPNNNQKLLGRRSYGIIIEHDFDNDRQRPGLLSFFYVENEGCTGTAIPYIVNIPPLRYPLLPTAAPSRPGMRAGVTYRGYTANNDSAPATSSAAEPAAEPRAKEDPYEANPDPYSYDVPGYDSQPPQQSAPPPYAEALPGRTEGTYSSSYEHTAAWVQGSASHTTGSDAGGGPAHNSVSQAASYSQAPVSQAQASYSQAPVSQVSVSQASYSQAPPSQAPPPQVLPSQAPPPQVLPPQAPPSQAPYSQAPYSQAPYSQAPQGAHPSFHQQ</sequence>
<feature type="region of interest" description="Disordered" evidence="1">
    <location>
        <begin position="83"/>
        <end position="173"/>
    </location>
</feature>
<organism evidence="3 4">
    <name type="scientific">Coemansia spiralis</name>
    <dbReference type="NCBI Taxonomy" id="417178"/>
    <lineage>
        <taxon>Eukaryota</taxon>
        <taxon>Fungi</taxon>
        <taxon>Fungi incertae sedis</taxon>
        <taxon>Zoopagomycota</taxon>
        <taxon>Kickxellomycotina</taxon>
        <taxon>Kickxellomycetes</taxon>
        <taxon>Kickxellales</taxon>
        <taxon>Kickxellaceae</taxon>
        <taxon>Coemansia</taxon>
    </lineage>
</organism>